<sequence>MDAASESTQHQDARKLIEESLMFNREKIIIMGTDPSSPSFVAWFMISSYFPVFAACLGPIVNMIAVAGIVDKWGMHQGHFVPDPPGIFAVNVISLVIGCSSNLVLLLHFAKKVSYVRAQLFNIIGWSIAAGMLLIAVIVDSYRDMRHGHTRTIGFWYACITVALYALCTILLCVHFLGFHKGHYPATFNLTDSERNVMIFTCVFSLWFIWGSAMFSQLLNVTFGNALYFCTISVLTVGLGDLVPTTVAGKIMILIFSLTGVIILGLIIGMTRGVIQSSSGPVLFFYTVETARVKAQERLLANIGNTKNRDSFDEINKIRKVSKFKQQKWTLLSTFFVFLTFWLVGALVFFFAEGWSYFNCIYFCFLCLITIGYGDFAPRTGCGRAFFVTWAIGAVPLMTAIISTFADNLYAMAVNLEISIIKLSEWVTIPAFSCYDWCVRHFSKWNRYSASKSTSTSSETSSDPTDSCQRSVDEELGSSRDATFPLSSSANRTDYRSNSIRMKTTDDNHSRSQSLPAEESKLVEELGALLGSVKWLQQLSRNDARTKITFEQWMRLYDVIQEEGYAVSDDPSFWLSEKSPLRYPLDEPRYIMYRLLTSIENDIQDIITRLKDQKPHDDSASE</sequence>
<dbReference type="PANTHER" id="PTHR11003">
    <property type="entry name" value="POTASSIUM CHANNEL, SUBFAMILY K"/>
    <property type="match status" value="1"/>
</dbReference>
<dbReference type="AlphaFoldDB" id="A0A1G4MAL2"/>
<dbReference type="GO" id="GO:0022841">
    <property type="term" value="F:potassium ion leak channel activity"/>
    <property type="evidence" value="ECO:0007669"/>
    <property type="project" value="TreeGrafter"/>
</dbReference>
<dbReference type="InterPro" id="IPR003280">
    <property type="entry name" value="2pore_dom_K_chnl"/>
</dbReference>
<keyword evidence="13" id="KW-1185">Reference proteome</keyword>
<dbReference type="GO" id="GO:0015271">
    <property type="term" value="F:outward rectifier potassium channel activity"/>
    <property type="evidence" value="ECO:0007669"/>
    <property type="project" value="TreeGrafter"/>
</dbReference>
<feature type="compositionally biased region" description="Polar residues" evidence="9">
    <location>
        <begin position="485"/>
        <end position="502"/>
    </location>
</feature>
<dbReference type="STRING" id="4955.A0A1G4MAL2"/>
<comment type="similarity">
    <text evidence="8">Belongs to the two pore domain potassium channel (TC 1.A.1.8) family.</text>
</comment>
<reference evidence="12 13" key="1">
    <citation type="submission" date="2016-03" db="EMBL/GenBank/DDBJ databases">
        <authorList>
            <person name="Devillers H."/>
        </authorList>
    </citation>
    <scope>NUCLEOTIDE SEQUENCE [LARGE SCALE GENOMIC DNA]</scope>
    <source>
        <strain evidence="12">CBS 6772</strain>
    </source>
</reference>
<feature type="transmembrane region" description="Helical" evidence="10">
    <location>
        <begin position="87"/>
        <end position="109"/>
    </location>
</feature>
<feature type="transmembrane region" description="Helical" evidence="10">
    <location>
        <begin position="356"/>
        <end position="373"/>
    </location>
</feature>
<dbReference type="InterPro" id="IPR013099">
    <property type="entry name" value="K_chnl_dom"/>
</dbReference>
<keyword evidence="4 10" id="KW-1133">Transmembrane helix</keyword>
<dbReference type="Gene3D" id="1.10.287.70">
    <property type="match status" value="2"/>
</dbReference>
<protein>
    <submittedName>
        <fullName evidence="12">LAFE_0C10858g1_1</fullName>
    </submittedName>
</protein>
<evidence type="ECO:0000256" key="9">
    <source>
        <dbReference type="SAM" id="MobiDB-lite"/>
    </source>
</evidence>
<keyword evidence="2 8" id="KW-0813">Transport</keyword>
<evidence type="ECO:0000256" key="3">
    <source>
        <dbReference type="ARBA" id="ARBA00022692"/>
    </source>
</evidence>
<dbReference type="GO" id="GO:0030322">
    <property type="term" value="P:stabilization of membrane potential"/>
    <property type="evidence" value="ECO:0007669"/>
    <property type="project" value="TreeGrafter"/>
</dbReference>
<dbReference type="Proteomes" id="UP000190831">
    <property type="component" value="Chromosome C"/>
</dbReference>
<keyword evidence="7 8" id="KW-0407">Ion channel</keyword>
<feature type="transmembrane region" description="Helical" evidence="10">
    <location>
        <begin position="40"/>
        <end position="66"/>
    </location>
</feature>
<feature type="transmembrane region" description="Helical" evidence="10">
    <location>
        <begin position="251"/>
        <end position="269"/>
    </location>
</feature>
<evidence type="ECO:0000259" key="11">
    <source>
        <dbReference type="Pfam" id="PF07885"/>
    </source>
</evidence>
<name>A0A1G4MAL2_LACFM</name>
<dbReference type="PANTHER" id="PTHR11003:SF342">
    <property type="entry name" value="OUTWARD-RECTIFIER POTASSIUM CHANNEL TOK1"/>
    <property type="match status" value="1"/>
</dbReference>
<dbReference type="SUPFAM" id="SSF81324">
    <property type="entry name" value="Voltage-gated potassium channels"/>
    <property type="match status" value="2"/>
</dbReference>
<feature type="compositionally biased region" description="Low complexity" evidence="9">
    <location>
        <begin position="452"/>
        <end position="467"/>
    </location>
</feature>
<evidence type="ECO:0000256" key="8">
    <source>
        <dbReference type="RuleBase" id="RU003857"/>
    </source>
</evidence>
<organism evidence="12 13">
    <name type="scientific">Lachancea fermentati</name>
    <name type="common">Zygosaccharomyces fermentati</name>
    <dbReference type="NCBI Taxonomy" id="4955"/>
    <lineage>
        <taxon>Eukaryota</taxon>
        <taxon>Fungi</taxon>
        <taxon>Dikarya</taxon>
        <taxon>Ascomycota</taxon>
        <taxon>Saccharomycotina</taxon>
        <taxon>Saccharomycetes</taxon>
        <taxon>Saccharomycetales</taxon>
        <taxon>Saccharomycetaceae</taxon>
        <taxon>Lachancea</taxon>
    </lineage>
</organism>
<feature type="transmembrane region" description="Helical" evidence="10">
    <location>
        <begin position="121"/>
        <end position="142"/>
    </location>
</feature>
<evidence type="ECO:0000313" key="12">
    <source>
        <dbReference type="EMBL" id="SCW00738.1"/>
    </source>
</evidence>
<accession>A0A1G4MAL2</accession>
<feature type="domain" description="Potassium channel" evidence="11">
    <location>
        <begin position="203"/>
        <end position="272"/>
    </location>
</feature>
<evidence type="ECO:0000256" key="10">
    <source>
        <dbReference type="SAM" id="Phobius"/>
    </source>
</evidence>
<dbReference type="Pfam" id="PF07885">
    <property type="entry name" value="Ion_trans_2"/>
    <property type="match status" value="2"/>
</dbReference>
<keyword evidence="3 8" id="KW-0812">Transmembrane</keyword>
<dbReference type="OrthoDB" id="297496at2759"/>
<evidence type="ECO:0000256" key="5">
    <source>
        <dbReference type="ARBA" id="ARBA00023065"/>
    </source>
</evidence>
<evidence type="ECO:0000256" key="4">
    <source>
        <dbReference type="ARBA" id="ARBA00022989"/>
    </source>
</evidence>
<comment type="subcellular location">
    <subcellularLocation>
        <location evidence="1">Membrane</location>
        <topology evidence="1">Multi-pass membrane protein</topology>
    </subcellularLocation>
</comment>
<feature type="transmembrane region" description="Helical" evidence="10">
    <location>
        <begin position="329"/>
        <end position="350"/>
    </location>
</feature>
<gene>
    <name evidence="12" type="ORF">LAFE_0C10858G</name>
</gene>
<feature type="region of interest" description="Disordered" evidence="9">
    <location>
        <begin position="452"/>
        <end position="518"/>
    </location>
</feature>
<evidence type="ECO:0000256" key="1">
    <source>
        <dbReference type="ARBA" id="ARBA00004141"/>
    </source>
</evidence>
<feature type="domain" description="Potassium channel" evidence="11">
    <location>
        <begin position="338"/>
        <end position="409"/>
    </location>
</feature>
<feature type="transmembrane region" description="Helical" evidence="10">
    <location>
        <begin position="197"/>
        <end position="219"/>
    </location>
</feature>
<keyword evidence="5 8" id="KW-0406">Ion transport</keyword>
<evidence type="ECO:0000256" key="6">
    <source>
        <dbReference type="ARBA" id="ARBA00023136"/>
    </source>
</evidence>
<evidence type="ECO:0000256" key="2">
    <source>
        <dbReference type="ARBA" id="ARBA00022448"/>
    </source>
</evidence>
<dbReference type="GO" id="GO:0005886">
    <property type="term" value="C:plasma membrane"/>
    <property type="evidence" value="ECO:0007669"/>
    <property type="project" value="TreeGrafter"/>
</dbReference>
<dbReference type="PRINTS" id="PR01333">
    <property type="entry name" value="2POREKCHANEL"/>
</dbReference>
<feature type="transmembrane region" description="Helical" evidence="10">
    <location>
        <begin position="154"/>
        <end position="177"/>
    </location>
</feature>
<dbReference type="OMA" id="RVFFVSW"/>
<evidence type="ECO:0000256" key="7">
    <source>
        <dbReference type="ARBA" id="ARBA00023303"/>
    </source>
</evidence>
<dbReference type="EMBL" id="LT598485">
    <property type="protein sequence ID" value="SCW00738.1"/>
    <property type="molecule type" value="Genomic_DNA"/>
</dbReference>
<keyword evidence="6 10" id="KW-0472">Membrane</keyword>
<evidence type="ECO:0000313" key="13">
    <source>
        <dbReference type="Proteomes" id="UP000190831"/>
    </source>
</evidence>
<proteinExistence type="inferred from homology"/>
<feature type="transmembrane region" description="Helical" evidence="10">
    <location>
        <begin position="385"/>
        <end position="406"/>
    </location>
</feature>